<comment type="caution">
    <text evidence="13">The sequence shown here is derived from an EMBL/GenBank/DDBJ whole genome shotgun (WGS) entry which is preliminary data.</text>
</comment>
<dbReference type="EMBL" id="PGCI01000441">
    <property type="protein sequence ID" value="PLW26804.1"/>
    <property type="molecule type" value="Genomic_DNA"/>
</dbReference>
<evidence type="ECO:0000313" key="10">
    <source>
        <dbReference type="EMBL" id="PLW26804.1"/>
    </source>
</evidence>
<organism evidence="13 14">
    <name type="scientific">Puccinia coronata f. sp. avenae</name>
    <dbReference type="NCBI Taxonomy" id="200324"/>
    <lineage>
        <taxon>Eukaryota</taxon>
        <taxon>Fungi</taxon>
        <taxon>Dikarya</taxon>
        <taxon>Basidiomycota</taxon>
        <taxon>Pucciniomycotina</taxon>
        <taxon>Pucciniomycetes</taxon>
        <taxon>Pucciniales</taxon>
        <taxon>Pucciniaceae</taxon>
        <taxon>Puccinia</taxon>
    </lineage>
</organism>
<dbReference type="PROSITE" id="PS00478">
    <property type="entry name" value="LIM_DOMAIN_1"/>
    <property type="match status" value="2"/>
</dbReference>
<evidence type="ECO:0000313" key="14">
    <source>
        <dbReference type="Proteomes" id="UP000235388"/>
    </source>
</evidence>
<evidence type="ECO:0000256" key="4">
    <source>
        <dbReference type="ARBA" id="ARBA00022833"/>
    </source>
</evidence>
<evidence type="ECO:0000256" key="2">
    <source>
        <dbReference type="ARBA" id="ARBA00022723"/>
    </source>
</evidence>
<dbReference type="GO" id="GO:0030036">
    <property type="term" value="P:actin cytoskeleton organization"/>
    <property type="evidence" value="ECO:0007669"/>
    <property type="project" value="TreeGrafter"/>
</dbReference>
<feature type="domain" description="LIM zinc-binding" evidence="9">
    <location>
        <begin position="17"/>
        <end position="78"/>
    </location>
</feature>
<evidence type="ECO:0000256" key="1">
    <source>
        <dbReference type="ARBA" id="ARBA00004123"/>
    </source>
</evidence>
<gene>
    <name evidence="13" type="ORF">PCANC_02551</name>
    <name evidence="12" type="ORF">PCASD_00699</name>
    <name evidence="11" type="ORF">PCASD_17698</name>
    <name evidence="10" type="ORF">PCASD_18861</name>
</gene>
<evidence type="ECO:0000313" key="13">
    <source>
        <dbReference type="EMBL" id="PLW55080.1"/>
    </source>
</evidence>
<dbReference type="EMBL" id="PGCI01000009">
    <property type="protein sequence ID" value="PLW50661.1"/>
    <property type="molecule type" value="Genomic_DNA"/>
</dbReference>
<dbReference type="FunFam" id="2.10.110.10:FF:000001">
    <property type="entry name" value="Cysteine and glycine-rich protein 1"/>
    <property type="match status" value="1"/>
</dbReference>
<evidence type="ECO:0000256" key="3">
    <source>
        <dbReference type="ARBA" id="ARBA00022737"/>
    </source>
</evidence>
<evidence type="ECO:0000313" key="11">
    <source>
        <dbReference type="EMBL" id="PLW28248.1"/>
    </source>
</evidence>
<dbReference type="Pfam" id="PF00412">
    <property type="entry name" value="LIM"/>
    <property type="match status" value="2"/>
</dbReference>
<dbReference type="CDD" id="cd09326">
    <property type="entry name" value="LIM_CRP_like"/>
    <property type="match status" value="2"/>
</dbReference>
<sequence length="326" mass="35436">MSRHSASTRIQLQLRTPKCPGCLKPVYAAEQALGPGATPYHKSCLKCTLCRKVLDPFNILEHGDDPYCKMCHSKSFGTKGVGYGNAVVAEYSPRTNSNPTSPDLPATPSFNNNPSDHLAFARSPASDHQAENPSTEPVHYSHPSIPSHPGVNLERNPSQESDSDDFEPPSLSSLQIIVKPRPTPSEHPQEERVPGEVEHVLTRASTLQSTCQTKLPLTPPHKPPKPLLPLAARANSSSPYNPRPAGLSADGPQRCPSCSQTVYHAEQVLAIGKKWHKRCLRCTSCTKALDSSLAERAGKPYCTKCYDQLFGTGSHGFVLRSGFVTK</sequence>
<evidence type="ECO:0000313" key="15">
    <source>
        <dbReference type="Proteomes" id="UP000235392"/>
    </source>
</evidence>
<keyword evidence="14" id="KW-1185">Reference proteome</keyword>
<dbReference type="EMBL" id="PGCJ01000037">
    <property type="protein sequence ID" value="PLW55080.1"/>
    <property type="molecule type" value="Genomic_DNA"/>
</dbReference>
<dbReference type="InterPro" id="IPR001781">
    <property type="entry name" value="Znf_LIM"/>
</dbReference>
<accession>A0A2N5VYL5</accession>
<keyword evidence="5 7" id="KW-0440">LIM domain</keyword>
<dbReference type="GO" id="GO:0030695">
    <property type="term" value="F:GTPase regulator activity"/>
    <property type="evidence" value="ECO:0007669"/>
    <property type="project" value="UniProtKB-ARBA"/>
</dbReference>
<dbReference type="Proteomes" id="UP000235388">
    <property type="component" value="Unassembled WGS sequence"/>
</dbReference>
<dbReference type="FunFam" id="2.10.110.10:FF:000145">
    <property type="entry name" value="Cysteine and glycine-rich protein"/>
    <property type="match status" value="1"/>
</dbReference>
<name>A0A2N5VYL5_9BASI</name>
<dbReference type="PANTHER" id="PTHR24215:SF35">
    <property type="entry name" value="MUSCLE LIM PROTEIN MLP84B"/>
    <property type="match status" value="1"/>
</dbReference>
<dbReference type="EMBL" id="PGCI01000372">
    <property type="protein sequence ID" value="PLW28248.1"/>
    <property type="molecule type" value="Genomic_DNA"/>
</dbReference>
<evidence type="ECO:0000313" key="12">
    <source>
        <dbReference type="EMBL" id="PLW50661.1"/>
    </source>
</evidence>
<dbReference type="GO" id="GO:0046872">
    <property type="term" value="F:metal ion binding"/>
    <property type="evidence" value="ECO:0007669"/>
    <property type="project" value="UniProtKB-KW"/>
</dbReference>
<dbReference type="SMART" id="SM00132">
    <property type="entry name" value="LIM"/>
    <property type="match status" value="2"/>
</dbReference>
<feature type="region of interest" description="Disordered" evidence="8">
    <location>
        <begin position="93"/>
        <end position="170"/>
    </location>
</feature>
<evidence type="ECO:0000256" key="6">
    <source>
        <dbReference type="ARBA" id="ARBA00023242"/>
    </source>
</evidence>
<comment type="subcellular location">
    <subcellularLocation>
        <location evidence="1">Nucleus</location>
    </subcellularLocation>
</comment>
<dbReference type="AlphaFoldDB" id="A0A2N5VYL5"/>
<dbReference type="GO" id="GO:0005737">
    <property type="term" value="C:cytoplasm"/>
    <property type="evidence" value="ECO:0007669"/>
    <property type="project" value="TreeGrafter"/>
</dbReference>
<dbReference type="Gene3D" id="2.10.110.10">
    <property type="entry name" value="Cysteine Rich Protein"/>
    <property type="match status" value="2"/>
</dbReference>
<evidence type="ECO:0000259" key="9">
    <source>
        <dbReference type="PROSITE" id="PS50023"/>
    </source>
</evidence>
<dbReference type="SUPFAM" id="SSF57716">
    <property type="entry name" value="Glucocorticoid receptor-like (DNA-binding domain)"/>
    <property type="match status" value="4"/>
</dbReference>
<evidence type="ECO:0000256" key="8">
    <source>
        <dbReference type="SAM" id="MobiDB-lite"/>
    </source>
</evidence>
<dbReference type="Proteomes" id="UP000235392">
    <property type="component" value="Unassembled WGS sequence"/>
</dbReference>
<dbReference type="PANTHER" id="PTHR24215">
    <property type="entry name" value="RHO-GTPASE-ACTIVATING PROTEIN LRG1"/>
    <property type="match status" value="1"/>
</dbReference>
<dbReference type="PROSITE" id="PS50023">
    <property type="entry name" value="LIM_DOMAIN_2"/>
    <property type="match status" value="2"/>
</dbReference>
<keyword evidence="3" id="KW-0677">Repeat</keyword>
<feature type="domain" description="LIM zinc-binding" evidence="9">
    <location>
        <begin position="253"/>
        <end position="312"/>
    </location>
</feature>
<evidence type="ECO:0000256" key="5">
    <source>
        <dbReference type="ARBA" id="ARBA00023038"/>
    </source>
</evidence>
<dbReference type="GO" id="GO:0005634">
    <property type="term" value="C:nucleus"/>
    <property type="evidence" value="ECO:0007669"/>
    <property type="project" value="UniProtKB-SubCell"/>
</dbReference>
<dbReference type="STRING" id="200324.A0A2N5VYL5"/>
<reference evidence="14 15" key="1">
    <citation type="submission" date="2017-11" db="EMBL/GenBank/DDBJ databases">
        <title>De novo assembly and phasing of dikaryotic genomes from two isolates of Puccinia coronata f. sp. avenae, the causal agent of oat crown rust.</title>
        <authorList>
            <person name="Miller M.E."/>
            <person name="Zhang Y."/>
            <person name="Omidvar V."/>
            <person name="Sperschneider J."/>
            <person name="Schwessinger B."/>
            <person name="Raley C."/>
            <person name="Palmer J.M."/>
            <person name="Garnica D."/>
            <person name="Upadhyaya N."/>
            <person name="Rathjen J."/>
            <person name="Taylor J.M."/>
            <person name="Park R.F."/>
            <person name="Dodds P.N."/>
            <person name="Hirsch C.D."/>
            <person name="Kianian S.F."/>
            <person name="Figueroa M."/>
        </authorList>
    </citation>
    <scope>NUCLEOTIDE SEQUENCE [LARGE SCALE GENOMIC DNA]</scope>
    <source>
        <strain evidence="13">12NC29</strain>
        <strain evidence="10">12SD80</strain>
    </source>
</reference>
<keyword evidence="4 7" id="KW-0862">Zinc</keyword>
<keyword evidence="6" id="KW-0539">Nucleus</keyword>
<evidence type="ECO:0000256" key="7">
    <source>
        <dbReference type="PROSITE-ProRule" id="PRU00125"/>
    </source>
</evidence>
<protein>
    <recommendedName>
        <fullName evidence="9">LIM zinc-binding domain-containing protein</fullName>
    </recommendedName>
</protein>
<proteinExistence type="predicted"/>
<dbReference type="OrthoDB" id="8062037at2759"/>
<keyword evidence="2 7" id="KW-0479">Metal-binding</keyword>